<reference evidence="2 3" key="1">
    <citation type="submission" date="2020-11" db="EMBL/GenBank/DDBJ databases">
        <title>Fusibacter basophilias sp. nov.</title>
        <authorList>
            <person name="Qiu D."/>
        </authorList>
    </citation>
    <scope>NUCLEOTIDE SEQUENCE [LARGE SCALE GENOMIC DNA]</scope>
    <source>
        <strain evidence="2 3">Q10-2</strain>
    </source>
</reference>
<protein>
    <submittedName>
        <fullName evidence="2">Phosphatase</fullName>
    </submittedName>
</protein>
<feature type="transmembrane region" description="Helical" evidence="1">
    <location>
        <begin position="12"/>
        <end position="30"/>
    </location>
</feature>
<organism evidence="2 3">
    <name type="scientific">Fusibacter ferrireducens</name>
    <dbReference type="NCBI Taxonomy" id="2785058"/>
    <lineage>
        <taxon>Bacteria</taxon>
        <taxon>Bacillati</taxon>
        <taxon>Bacillota</taxon>
        <taxon>Clostridia</taxon>
        <taxon>Eubacteriales</taxon>
        <taxon>Eubacteriales Family XII. Incertae Sedis</taxon>
        <taxon>Fusibacter</taxon>
    </lineage>
</organism>
<keyword evidence="1" id="KW-1133">Transmembrane helix</keyword>
<sequence>MKNIKKFLSQNKHFYFCLLLIPILVWFKYLEMTIVPQYIIHTALDDKIPFIKEFVIPYLLWFPYMIYGVIYVGIHSKKDFYKVIIFIGGGMSFAYLAYMFFPNAQDLRPVITNHDPYSLLVQFLYATDTPTNVCPSIHVINSIAIDASLHNSEAFQTKKYGLLASSVLTVMICLSTLFIKQHAILDVICGVLVAAAFYMPLYLLPKLRAPKDSQDSAALNEALSTEAILEQQGEL</sequence>
<feature type="transmembrane region" description="Helical" evidence="1">
    <location>
        <begin position="184"/>
        <end position="204"/>
    </location>
</feature>
<name>A0ABR9ZRP3_9FIRM</name>
<evidence type="ECO:0000313" key="2">
    <source>
        <dbReference type="EMBL" id="MBF4693114.1"/>
    </source>
</evidence>
<dbReference type="RefSeq" id="WP_194701344.1">
    <property type="nucleotide sequence ID" value="NZ_JADKNH010000004.1"/>
</dbReference>
<evidence type="ECO:0000313" key="3">
    <source>
        <dbReference type="Proteomes" id="UP000614200"/>
    </source>
</evidence>
<gene>
    <name evidence="2" type="ORF">ISU02_08280</name>
</gene>
<feature type="transmembrane region" description="Helical" evidence="1">
    <location>
        <begin position="54"/>
        <end position="74"/>
    </location>
</feature>
<dbReference type="SUPFAM" id="SSF48317">
    <property type="entry name" value="Acid phosphatase/Vanadium-dependent haloperoxidase"/>
    <property type="match status" value="1"/>
</dbReference>
<dbReference type="Proteomes" id="UP000614200">
    <property type="component" value="Unassembled WGS sequence"/>
</dbReference>
<dbReference type="EMBL" id="JADKNH010000004">
    <property type="protein sequence ID" value="MBF4693114.1"/>
    <property type="molecule type" value="Genomic_DNA"/>
</dbReference>
<evidence type="ECO:0000256" key="1">
    <source>
        <dbReference type="SAM" id="Phobius"/>
    </source>
</evidence>
<feature type="transmembrane region" description="Helical" evidence="1">
    <location>
        <begin position="80"/>
        <end position="101"/>
    </location>
</feature>
<keyword evidence="1" id="KW-0472">Membrane</keyword>
<dbReference type="InterPro" id="IPR036938">
    <property type="entry name" value="PAP2/HPO_sf"/>
</dbReference>
<feature type="transmembrane region" description="Helical" evidence="1">
    <location>
        <begin position="160"/>
        <end position="178"/>
    </location>
</feature>
<proteinExistence type="predicted"/>
<keyword evidence="1" id="KW-0812">Transmembrane</keyword>
<comment type="caution">
    <text evidence="2">The sequence shown here is derived from an EMBL/GenBank/DDBJ whole genome shotgun (WGS) entry which is preliminary data.</text>
</comment>
<accession>A0ABR9ZRP3</accession>
<keyword evidence="3" id="KW-1185">Reference proteome</keyword>